<accession>A0ABS8N1D3</accession>
<evidence type="ECO:0000313" key="1">
    <source>
        <dbReference type="EMBL" id="MCC9293603.1"/>
    </source>
</evidence>
<dbReference type="EMBL" id="JAJJPB010000001">
    <property type="protein sequence ID" value="MCC9293603.1"/>
    <property type="molecule type" value="Genomic_DNA"/>
</dbReference>
<organism evidence="1 2">
    <name type="scientific">Clostridium aromativorans</name>
    <dbReference type="NCBI Taxonomy" id="2836848"/>
    <lineage>
        <taxon>Bacteria</taxon>
        <taxon>Bacillati</taxon>
        <taxon>Bacillota</taxon>
        <taxon>Clostridia</taxon>
        <taxon>Eubacteriales</taxon>
        <taxon>Clostridiaceae</taxon>
        <taxon>Clostridium</taxon>
    </lineage>
</organism>
<reference evidence="1" key="1">
    <citation type="submission" date="2021-11" db="EMBL/GenBank/DDBJ databases">
        <authorList>
            <person name="Qingchun L."/>
            <person name="Dong Z."/>
            <person name="Zongwei Q."/>
            <person name="Jia Z."/>
            <person name="Duotao L."/>
        </authorList>
    </citation>
    <scope>NUCLEOTIDE SEQUENCE</scope>
    <source>
        <strain evidence="1">WLY-B-L2</strain>
    </source>
</reference>
<protein>
    <submittedName>
        <fullName evidence="1">Uncharacterized protein</fullName>
    </submittedName>
</protein>
<evidence type="ECO:0000313" key="2">
    <source>
        <dbReference type="Proteomes" id="UP001165422"/>
    </source>
</evidence>
<keyword evidence="2" id="KW-1185">Reference proteome</keyword>
<dbReference type="Proteomes" id="UP001165422">
    <property type="component" value="Unassembled WGS sequence"/>
</dbReference>
<proteinExistence type="predicted"/>
<name>A0ABS8N1D3_9CLOT</name>
<dbReference type="RefSeq" id="WP_229980633.1">
    <property type="nucleotide sequence ID" value="NZ_JAJJPB010000001.1"/>
</dbReference>
<sequence length="195" mass="21455">MYNIDDLTTFMIKTVTEESYPIIICGICDKNKRQESLDKLLELKKIKFNGLKDPFFIDYRLAEKVKTISPHYIKALGVSIVIGDVHQSTGGIIGSPKSDITSSGKDIESLEGELVVVSVPGGPGFIVRSDEITAKKIYRESMLKNKSVINRALSILSNMIKYDVNLGLIITDGCGPNSRGSAVTIENGRICMRIL</sequence>
<gene>
    <name evidence="1" type="ORF">LN736_01775</name>
</gene>
<comment type="caution">
    <text evidence="1">The sequence shown here is derived from an EMBL/GenBank/DDBJ whole genome shotgun (WGS) entry which is preliminary data.</text>
</comment>